<accession>A0ABP9PYI5</accession>
<gene>
    <name evidence="2" type="ORF">GCM10023340_37590</name>
</gene>
<comment type="caution">
    <text evidence="2">The sequence shown here is derived from an EMBL/GenBank/DDBJ whole genome shotgun (WGS) entry which is preliminary data.</text>
</comment>
<organism evidence="2 3">
    <name type="scientific">Nocardioides marinquilinus</name>
    <dbReference type="NCBI Taxonomy" id="1210400"/>
    <lineage>
        <taxon>Bacteria</taxon>
        <taxon>Bacillati</taxon>
        <taxon>Actinomycetota</taxon>
        <taxon>Actinomycetes</taxon>
        <taxon>Propionibacteriales</taxon>
        <taxon>Nocardioidaceae</taxon>
        <taxon>Nocardioides</taxon>
    </lineage>
</organism>
<proteinExistence type="predicted"/>
<dbReference type="EMBL" id="BAABKG010000005">
    <property type="protein sequence ID" value="GAA5154286.1"/>
    <property type="molecule type" value="Genomic_DNA"/>
</dbReference>
<keyword evidence="1" id="KW-1133">Transmembrane helix</keyword>
<sequence length="182" mass="19638">MVDAAQLAAEVRRATEETPYTVTDETPDGFTVQIDVVDQKWWTLMYRRSLSQTFRHVVRVDAEAGTYDVTDKSATVEWAAGADVGGGVPRPTLKAQAGFSQGTFRSKSFRKELGVDDDGNVGAVVDYSFDSAEGNRLIDEQAQRLGLTKKMNKTARIGLVFALVGVLGALVAGVVLVVLAIL</sequence>
<keyword evidence="3" id="KW-1185">Reference proteome</keyword>
<keyword evidence="1" id="KW-0812">Transmembrane</keyword>
<dbReference type="RefSeq" id="WP_345462309.1">
    <property type="nucleotide sequence ID" value="NZ_BAABKG010000005.1"/>
</dbReference>
<name>A0ABP9PYI5_9ACTN</name>
<evidence type="ECO:0000256" key="1">
    <source>
        <dbReference type="SAM" id="Phobius"/>
    </source>
</evidence>
<reference evidence="3" key="1">
    <citation type="journal article" date="2019" name="Int. J. Syst. Evol. Microbiol.">
        <title>The Global Catalogue of Microorganisms (GCM) 10K type strain sequencing project: providing services to taxonomists for standard genome sequencing and annotation.</title>
        <authorList>
            <consortium name="The Broad Institute Genomics Platform"/>
            <consortium name="The Broad Institute Genome Sequencing Center for Infectious Disease"/>
            <person name="Wu L."/>
            <person name="Ma J."/>
        </authorList>
    </citation>
    <scope>NUCLEOTIDE SEQUENCE [LARGE SCALE GENOMIC DNA]</scope>
    <source>
        <strain evidence="3">JCM 18459</strain>
    </source>
</reference>
<evidence type="ECO:0000313" key="3">
    <source>
        <dbReference type="Proteomes" id="UP001500221"/>
    </source>
</evidence>
<dbReference type="Proteomes" id="UP001500221">
    <property type="component" value="Unassembled WGS sequence"/>
</dbReference>
<keyword evidence="1" id="KW-0472">Membrane</keyword>
<protein>
    <submittedName>
        <fullName evidence="2">Uncharacterized protein</fullName>
    </submittedName>
</protein>
<evidence type="ECO:0000313" key="2">
    <source>
        <dbReference type="EMBL" id="GAA5154286.1"/>
    </source>
</evidence>
<feature type="transmembrane region" description="Helical" evidence="1">
    <location>
        <begin position="157"/>
        <end position="181"/>
    </location>
</feature>